<evidence type="ECO:0000313" key="2">
    <source>
        <dbReference type="EMBL" id="SVC53094.1"/>
    </source>
</evidence>
<dbReference type="InterPro" id="IPR008969">
    <property type="entry name" value="CarboxyPept-like_regulatory"/>
</dbReference>
<dbReference type="EMBL" id="UINC01096313">
    <property type="protein sequence ID" value="SVC53094.1"/>
    <property type="molecule type" value="Genomic_DNA"/>
</dbReference>
<feature type="domain" description="TonB-dependent receptor plug" evidence="1">
    <location>
        <begin position="134"/>
        <end position="208"/>
    </location>
</feature>
<dbReference type="AlphaFoldDB" id="A0A382MVW7"/>
<reference evidence="2" key="1">
    <citation type="submission" date="2018-05" db="EMBL/GenBank/DDBJ databases">
        <authorList>
            <person name="Lanie J.A."/>
            <person name="Ng W.-L."/>
            <person name="Kazmierczak K.M."/>
            <person name="Andrzejewski T.M."/>
            <person name="Davidsen T.M."/>
            <person name="Wayne K.J."/>
            <person name="Tettelin H."/>
            <person name="Glass J.I."/>
            <person name="Rusch D."/>
            <person name="Podicherti R."/>
            <person name="Tsui H.-C.T."/>
            <person name="Winkler M.E."/>
        </authorList>
    </citation>
    <scope>NUCLEOTIDE SEQUENCE</scope>
</reference>
<dbReference type="Gene3D" id="2.170.130.10">
    <property type="entry name" value="TonB-dependent receptor, plug domain"/>
    <property type="match status" value="1"/>
</dbReference>
<protein>
    <recommendedName>
        <fullName evidence="1">TonB-dependent receptor plug domain-containing protein</fullName>
    </recommendedName>
</protein>
<gene>
    <name evidence="2" type="ORF">METZ01_LOCUS305948</name>
</gene>
<dbReference type="SUPFAM" id="SSF49464">
    <property type="entry name" value="Carboxypeptidase regulatory domain-like"/>
    <property type="match status" value="1"/>
</dbReference>
<accession>A0A382MVW7</accession>
<dbReference type="SUPFAM" id="SSF56935">
    <property type="entry name" value="Porins"/>
    <property type="match status" value="1"/>
</dbReference>
<organism evidence="2">
    <name type="scientific">marine metagenome</name>
    <dbReference type="NCBI Taxonomy" id="408172"/>
    <lineage>
        <taxon>unclassified sequences</taxon>
        <taxon>metagenomes</taxon>
        <taxon>ecological metagenomes</taxon>
    </lineage>
</organism>
<sequence length="214" mass="22200">MDKFICSRFTRVLGVLAAATLIGASGLVAQTGSVTGRVTDAQTGNSVAAAQVFIANLDIGVLSQQNGSYLLLNVPAGSQTLTVQRIGYREVTEVVTVSSGGTVALDFQIAEEALQLDEIIITGTPGGTQRRALGNTVATVDVGNITQNVAVTNMQDLISGRTPGLQFTRLSGNVGTGSPMTIRGVGSFNFSRNQPLVYVDGVRVNNDSEAGPNL</sequence>
<evidence type="ECO:0000259" key="1">
    <source>
        <dbReference type="Pfam" id="PF07715"/>
    </source>
</evidence>
<name>A0A382MVW7_9ZZZZ</name>
<dbReference type="Pfam" id="PF13715">
    <property type="entry name" value="CarbopepD_reg_2"/>
    <property type="match status" value="1"/>
</dbReference>
<dbReference type="Gene3D" id="2.60.40.1120">
    <property type="entry name" value="Carboxypeptidase-like, regulatory domain"/>
    <property type="match status" value="1"/>
</dbReference>
<dbReference type="InterPro" id="IPR037066">
    <property type="entry name" value="Plug_dom_sf"/>
</dbReference>
<dbReference type="InterPro" id="IPR012910">
    <property type="entry name" value="Plug_dom"/>
</dbReference>
<feature type="non-terminal residue" evidence="2">
    <location>
        <position position="214"/>
    </location>
</feature>
<dbReference type="PROSITE" id="PS52016">
    <property type="entry name" value="TONB_DEPENDENT_REC_3"/>
    <property type="match status" value="1"/>
</dbReference>
<dbReference type="InterPro" id="IPR039426">
    <property type="entry name" value="TonB-dep_rcpt-like"/>
</dbReference>
<dbReference type="Pfam" id="PF07715">
    <property type="entry name" value="Plug"/>
    <property type="match status" value="1"/>
</dbReference>
<proteinExistence type="predicted"/>